<dbReference type="EMBL" id="KL197760">
    <property type="protein sequence ID" value="KDQ50393.1"/>
    <property type="molecule type" value="Genomic_DNA"/>
</dbReference>
<dbReference type="OrthoDB" id="4781at2759"/>
<evidence type="ECO:0000256" key="3">
    <source>
        <dbReference type="ARBA" id="ARBA00023295"/>
    </source>
</evidence>
<evidence type="ECO:0000313" key="7">
    <source>
        <dbReference type="Proteomes" id="UP000027265"/>
    </source>
</evidence>
<accession>A0A067P668</accession>
<dbReference type="AlphaFoldDB" id="A0A067P668"/>
<dbReference type="InParanoid" id="A0A067P668"/>
<dbReference type="SUPFAM" id="SSF49899">
    <property type="entry name" value="Concanavalin A-like lectins/glucanases"/>
    <property type="match status" value="1"/>
</dbReference>
<dbReference type="Proteomes" id="UP000027265">
    <property type="component" value="Unassembled WGS sequence"/>
</dbReference>
<dbReference type="PROSITE" id="PS51762">
    <property type="entry name" value="GH16_2"/>
    <property type="match status" value="1"/>
</dbReference>
<evidence type="ECO:0000256" key="4">
    <source>
        <dbReference type="SAM" id="SignalP"/>
    </source>
</evidence>
<dbReference type="Gene3D" id="2.60.120.200">
    <property type="match status" value="1"/>
</dbReference>
<keyword evidence="7" id="KW-1185">Reference proteome</keyword>
<evidence type="ECO:0000259" key="5">
    <source>
        <dbReference type="PROSITE" id="PS51762"/>
    </source>
</evidence>
<dbReference type="InterPro" id="IPR050546">
    <property type="entry name" value="Glycosyl_Hydrlase_16"/>
</dbReference>
<dbReference type="GO" id="GO:0031505">
    <property type="term" value="P:fungal-type cell wall organization"/>
    <property type="evidence" value="ECO:0007669"/>
    <property type="project" value="TreeGrafter"/>
</dbReference>
<dbReference type="PANTHER" id="PTHR10963:SF22">
    <property type="entry name" value="GLYCOSIDASE CRH2-RELATED"/>
    <property type="match status" value="1"/>
</dbReference>
<protein>
    <submittedName>
        <fullName evidence="6">Glycoside hydrolase family 16 protein</fullName>
    </submittedName>
</protein>
<dbReference type="PANTHER" id="PTHR10963">
    <property type="entry name" value="GLYCOSYL HYDROLASE-RELATED"/>
    <property type="match status" value="1"/>
</dbReference>
<name>A0A067P668_9AGAM</name>
<dbReference type="GO" id="GO:0009277">
    <property type="term" value="C:fungal-type cell wall"/>
    <property type="evidence" value="ECO:0007669"/>
    <property type="project" value="TreeGrafter"/>
</dbReference>
<reference evidence="7" key="1">
    <citation type="journal article" date="2014" name="Proc. Natl. Acad. Sci. U.S.A.">
        <title>Extensive sampling of basidiomycete genomes demonstrates inadequacy of the white-rot/brown-rot paradigm for wood decay fungi.</title>
        <authorList>
            <person name="Riley R."/>
            <person name="Salamov A.A."/>
            <person name="Brown D.W."/>
            <person name="Nagy L.G."/>
            <person name="Floudas D."/>
            <person name="Held B.W."/>
            <person name="Levasseur A."/>
            <person name="Lombard V."/>
            <person name="Morin E."/>
            <person name="Otillar R."/>
            <person name="Lindquist E.A."/>
            <person name="Sun H."/>
            <person name="LaButti K.M."/>
            <person name="Schmutz J."/>
            <person name="Jabbour D."/>
            <person name="Luo H."/>
            <person name="Baker S.E."/>
            <person name="Pisabarro A.G."/>
            <person name="Walton J.D."/>
            <person name="Blanchette R.A."/>
            <person name="Henrissat B."/>
            <person name="Martin F."/>
            <person name="Cullen D."/>
            <person name="Hibbett D.S."/>
            <person name="Grigoriev I.V."/>
        </authorList>
    </citation>
    <scope>NUCLEOTIDE SEQUENCE [LARGE SCALE GENOMIC DNA]</scope>
    <source>
        <strain evidence="7">MUCL 33604</strain>
    </source>
</reference>
<sequence length="253" mass="27606">MFALLTILSTTLLSYALPSPTSCHPFRTIFTTSQSDSFIAISPRNSYNMAGDGLHLYLDNPGGDVTRKGGVNNKVADGATFNSTFTFLYGKVTFDLYAPIYAGVVTAAILIADQGDEIDIELLGSHPSHFQTNIFAPQPTDHGPLYGVFSSTDDLPSGDSGSGIQVMHSYSIDWNAERIIWSVDGKEIRTLRKDQTMDDSALHFPSHPVRIQLGIWDASNPAGTAEWAGGPIDWEQVPKRMEAVFKSVQMECP</sequence>
<evidence type="ECO:0000256" key="2">
    <source>
        <dbReference type="ARBA" id="ARBA00022801"/>
    </source>
</evidence>
<dbReference type="InterPro" id="IPR013320">
    <property type="entry name" value="ConA-like_dom_sf"/>
</dbReference>
<dbReference type="HOGENOM" id="CLU_090399_0_0_1"/>
<proteinExistence type="predicted"/>
<dbReference type="Pfam" id="PF00722">
    <property type="entry name" value="Glyco_hydro_16"/>
    <property type="match status" value="1"/>
</dbReference>
<dbReference type="GO" id="GO:0016757">
    <property type="term" value="F:glycosyltransferase activity"/>
    <property type="evidence" value="ECO:0007669"/>
    <property type="project" value="TreeGrafter"/>
</dbReference>
<keyword evidence="2 6" id="KW-0378">Hydrolase</keyword>
<feature type="domain" description="GH16" evidence="5">
    <location>
        <begin position="12"/>
        <end position="243"/>
    </location>
</feature>
<keyword evidence="3" id="KW-0326">Glycosidase</keyword>
<gene>
    <name evidence="6" type="ORF">JAAARDRAFT_141985</name>
</gene>
<dbReference type="InterPro" id="IPR000757">
    <property type="entry name" value="Beta-glucanase-like"/>
</dbReference>
<keyword evidence="1 4" id="KW-0732">Signal</keyword>
<dbReference type="GO" id="GO:0005975">
    <property type="term" value="P:carbohydrate metabolic process"/>
    <property type="evidence" value="ECO:0007669"/>
    <property type="project" value="InterPro"/>
</dbReference>
<dbReference type="STRING" id="933084.A0A067P668"/>
<evidence type="ECO:0000313" key="6">
    <source>
        <dbReference type="EMBL" id="KDQ50393.1"/>
    </source>
</evidence>
<dbReference type="GO" id="GO:0004553">
    <property type="term" value="F:hydrolase activity, hydrolyzing O-glycosyl compounds"/>
    <property type="evidence" value="ECO:0007669"/>
    <property type="project" value="InterPro"/>
</dbReference>
<feature type="signal peptide" evidence="4">
    <location>
        <begin position="1"/>
        <end position="16"/>
    </location>
</feature>
<evidence type="ECO:0000256" key="1">
    <source>
        <dbReference type="ARBA" id="ARBA00022729"/>
    </source>
</evidence>
<feature type="chain" id="PRO_5001646425" evidence="4">
    <location>
        <begin position="17"/>
        <end position="253"/>
    </location>
</feature>
<organism evidence="6 7">
    <name type="scientific">Jaapia argillacea MUCL 33604</name>
    <dbReference type="NCBI Taxonomy" id="933084"/>
    <lineage>
        <taxon>Eukaryota</taxon>
        <taxon>Fungi</taxon>
        <taxon>Dikarya</taxon>
        <taxon>Basidiomycota</taxon>
        <taxon>Agaricomycotina</taxon>
        <taxon>Agaricomycetes</taxon>
        <taxon>Agaricomycetidae</taxon>
        <taxon>Jaapiales</taxon>
        <taxon>Jaapiaceae</taxon>
        <taxon>Jaapia</taxon>
    </lineage>
</organism>